<name>A0A947DII1_9CYAN</name>
<comment type="caution">
    <text evidence="3">The sequence shown here is derived from an EMBL/GenBank/DDBJ whole genome shotgun (WGS) entry which is preliminary data.</text>
</comment>
<feature type="region of interest" description="Disordered" evidence="1">
    <location>
        <begin position="273"/>
        <end position="292"/>
    </location>
</feature>
<dbReference type="GO" id="GO:0004222">
    <property type="term" value="F:metalloendopeptidase activity"/>
    <property type="evidence" value="ECO:0007669"/>
    <property type="project" value="TreeGrafter"/>
</dbReference>
<dbReference type="Pfam" id="PF01476">
    <property type="entry name" value="LysM"/>
    <property type="match status" value="2"/>
</dbReference>
<dbReference type="PANTHER" id="PTHR21666">
    <property type="entry name" value="PEPTIDASE-RELATED"/>
    <property type="match status" value="1"/>
</dbReference>
<feature type="domain" description="LysM" evidence="2">
    <location>
        <begin position="292"/>
        <end position="336"/>
    </location>
</feature>
<organism evidence="3 4">
    <name type="scientific">Leptothoe spongobia TAU-MAC 1115</name>
    <dbReference type="NCBI Taxonomy" id="1967444"/>
    <lineage>
        <taxon>Bacteria</taxon>
        <taxon>Bacillati</taxon>
        <taxon>Cyanobacteriota</taxon>
        <taxon>Cyanophyceae</taxon>
        <taxon>Nodosilineales</taxon>
        <taxon>Cymatolegaceae</taxon>
        <taxon>Leptothoe</taxon>
        <taxon>Leptothoe spongobia</taxon>
    </lineage>
</organism>
<dbReference type="PROSITE" id="PS51782">
    <property type="entry name" value="LYSM"/>
    <property type="match status" value="2"/>
</dbReference>
<dbReference type="Gene3D" id="2.70.70.10">
    <property type="entry name" value="Glucose Permease (Domain IIA)"/>
    <property type="match status" value="1"/>
</dbReference>
<accession>A0A947DII1</accession>
<dbReference type="SUPFAM" id="SSF54106">
    <property type="entry name" value="LysM domain"/>
    <property type="match status" value="2"/>
</dbReference>
<keyword evidence="4" id="KW-1185">Reference proteome</keyword>
<reference evidence="3" key="2">
    <citation type="journal article" date="2021" name="Mar. Drugs">
        <title>Genome Reduction and Secondary Metabolism of the Marine Sponge-Associated Cyanobacterium Leptothoe.</title>
        <authorList>
            <person name="Konstantinou D."/>
            <person name="Popin R.V."/>
            <person name="Fewer D.P."/>
            <person name="Sivonen K."/>
            <person name="Gkelis S."/>
        </authorList>
    </citation>
    <scope>NUCLEOTIDE SEQUENCE</scope>
    <source>
        <strain evidence="3">TAU-MAC 1115</strain>
    </source>
</reference>
<protein>
    <submittedName>
        <fullName evidence="3">Peptidoglycan DD-metalloendopeptidase family protein</fullName>
    </submittedName>
</protein>
<feature type="region of interest" description="Disordered" evidence="1">
    <location>
        <begin position="1"/>
        <end position="35"/>
    </location>
</feature>
<dbReference type="AlphaFoldDB" id="A0A947DII1"/>
<dbReference type="CDD" id="cd12797">
    <property type="entry name" value="M23_peptidase"/>
    <property type="match status" value="1"/>
</dbReference>
<dbReference type="CDD" id="cd00118">
    <property type="entry name" value="LysM"/>
    <property type="match status" value="2"/>
</dbReference>
<dbReference type="InterPro" id="IPR050570">
    <property type="entry name" value="Cell_wall_metabolism_enzyme"/>
</dbReference>
<dbReference type="PANTHER" id="PTHR21666:SF270">
    <property type="entry name" value="MUREIN HYDROLASE ACTIVATOR ENVC"/>
    <property type="match status" value="1"/>
</dbReference>
<proteinExistence type="predicted"/>
<dbReference type="InterPro" id="IPR016047">
    <property type="entry name" value="M23ase_b-sheet_dom"/>
</dbReference>
<dbReference type="InterPro" id="IPR018392">
    <property type="entry name" value="LysM"/>
</dbReference>
<dbReference type="Pfam" id="PF01551">
    <property type="entry name" value="Peptidase_M23"/>
    <property type="match status" value="1"/>
</dbReference>
<dbReference type="InterPro" id="IPR011055">
    <property type="entry name" value="Dup_hybrid_motif"/>
</dbReference>
<dbReference type="EMBL" id="JADOES010000043">
    <property type="protein sequence ID" value="MBT9317313.1"/>
    <property type="molecule type" value="Genomic_DNA"/>
</dbReference>
<dbReference type="InterPro" id="IPR036779">
    <property type="entry name" value="LysM_dom_sf"/>
</dbReference>
<gene>
    <name evidence="3" type="ORF">IXB50_17965</name>
</gene>
<dbReference type="Gene3D" id="3.10.350.10">
    <property type="entry name" value="LysM domain"/>
    <property type="match status" value="2"/>
</dbReference>
<feature type="domain" description="LysM" evidence="2">
    <location>
        <begin position="101"/>
        <end position="145"/>
    </location>
</feature>
<evidence type="ECO:0000259" key="2">
    <source>
        <dbReference type="PROSITE" id="PS51782"/>
    </source>
</evidence>
<dbReference type="SMART" id="SM00257">
    <property type="entry name" value="LysM"/>
    <property type="match status" value="2"/>
</dbReference>
<dbReference type="SUPFAM" id="SSF51261">
    <property type="entry name" value="Duplicated hybrid motif"/>
    <property type="match status" value="1"/>
</dbReference>
<evidence type="ECO:0000256" key="1">
    <source>
        <dbReference type="SAM" id="MobiDB-lite"/>
    </source>
</evidence>
<evidence type="ECO:0000313" key="3">
    <source>
        <dbReference type="EMBL" id="MBT9317313.1"/>
    </source>
</evidence>
<sequence>MKRANSQEPKSETSHSCFSNINAVNEQAPSGNAGRSKSAAMLGLALSFGASGVLFADSEATAAVGSFVVTKSAASSESPQLPSVLNKQIDQYSVNGQGLAVYHTVEQGDSLWQIAKEHQVEVQDIKVANRISPDSPLQVGQVIKVPNEDQTKPTLVSLLPGVQRSSNEQAQNPSLESLMASIGENDAATDLQNAEASNATPEDEPTVVAAEELTGDISLRSAGLVSQSDGFQADLEQLASASNTDIRSNPADITNEVQADELEATALDEPVNELTASPEQDPDVTDTASEGYQVEVRPGDTVEDIAMALGTTSEELAEVNGLEDPDFIVAGDTLALPEEVANELTISEAVTSLAQVSPEITASSSGIGGFDGTRLSRLQSTVENRIDASSMLDKLQGAQSAEVMTQTSIDTPEAEADEVSIEDPYTADLLADVNSAQQISGSLTQDNEVALRQPVQSAESIVVNPEFQGSHLEARATSDETSQRSELLAAAPLDPSVYVSSPAPATGQVVSPEMPILPSADEYLPEAPDYFNGYIWPTRGTLTSGYGWRWGRMHRGIDVAGPVGTPIVSAAPGVVERAGWNSGGYGNLVEVRHADGSMTRYAHNSRIVVRSGQRVTQGQHIADMGSTGYSTGPHLHFEVHLPERGTVNPMAMLPGR</sequence>
<reference evidence="3" key="1">
    <citation type="submission" date="2020-11" db="EMBL/GenBank/DDBJ databases">
        <authorList>
            <person name="Konstantinou D."/>
            <person name="Gkelis S."/>
            <person name="Popin R."/>
            <person name="Fewer D."/>
            <person name="Sivonen K."/>
        </authorList>
    </citation>
    <scope>NUCLEOTIDE SEQUENCE</scope>
    <source>
        <strain evidence="3">TAU-MAC 1115</strain>
    </source>
</reference>
<dbReference type="Proteomes" id="UP000717364">
    <property type="component" value="Unassembled WGS sequence"/>
</dbReference>
<evidence type="ECO:0000313" key="4">
    <source>
        <dbReference type="Proteomes" id="UP000717364"/>
    </source>
</evidence>
<dbReference type="RefSeq" id="WP_215610380.1">
    <property type="nucleotide sequence ID" value="NZ_JADOES010000043.1"/>
</dbReference>